<sequence>MDKIEREGEKRAHASVANSGENVVDPLVNLSLPFISPAFIAGSPPPPLFSTARPTVPHRHRRRLVADHRREPFRSRHPIVTADGEEDEHHVELQRLGDALVGHEAAPASMGRSQPRGREKRGGGGEPAMNARGDEGQ</sequence>
<gene>
    <name evidence="2" type="primary">OJ1221_H04.127</name>
</gene>
<evidence type="ECO:0000256" key="1">
    <source>
        <dbReference type="SAM" id="MobiDB-lite"/>
    </source>
</evidence>
<feature type="region of interest" description="Disordered" evidence="1">
    <location>
        <begin position="101"/>
        <end position="137"/>
    </location>
</feature>
<dbReference type="Proteomes" id="UP000000763">
    <property type="component" value="Chromosome 8"/>
</dbReference>
<feature type="region of interest" description="Disordered" evidence="1">
    <location>
        <begin position="1"/>
        <end position="22"/>
    </location>
</feature>
<dbReference type="EMBL" id="AP004183">
    <property type="protein sequence ID" value="BAC21423.1"/>
    <property type="molecule type" value="Genomic_DNA"/>
</dbReference>
<accession>Q8H4G7</accession>
<reference evidence="3" key="1">
    <citation type="journal article" date="2005" name="Nature">
        <title>The map-based sequence of the rice genome.</title>
        <authorList>
            <consortium name="International rice genome sequencing project (IRGSP)"/>
            <person name="Matsumoto T."/>
            <person name="Wu J."/>
            <person name="Kanamori H."/>
            <person name="Katayose Y."/>
            <person name="Fujisawa M."/>
            <person name="Namiki N."/>
            <person name="Mizuno H."/>
            <person name="Yamamoto K."/>
            <person name="Antonio B.A."/>
            <person name="Baba T."/>
            <person name="Sakata K."/>
            <person name="Nagamura Y."/>
            <person name="Aoki H."/>
            <person name="Arikawa K."/>
            <person name="Arita K."/>
            <person name="Bito T."/>
            <person name="Chiden Y."/>
            <person name="Fujitsuka N."/>
            <person name="Fukunaka R."/>
            <person name="Hamada M."/>
            <person name="Harada C."/>
            <person name="Hayashi A."/>
            <person name="Hijishita S."/>
            <person name="Honda M."/>
            <person name="Hosokawa S."/>
            <person name="Ichikawa Y."/>
            <person name="Idonuma A."/>
            <person name="Iijima M."/>
            <person name="Ikeda M."/>
            <person name="Ikeno M."/>
            <person name="Ito K."/>
            <person name="Ito S."/>
            <person name="Ito T."/>
            <person name="Ito Y."/>
            <person name="Ito Y."/>
            <person name="Iwabuchi A."/>
            <person name="Kamiya K."/>
            <person name="Karasawa W."/>
            <person name="Kurita K."/>
            <person name="Katagiri S."/>
            <person name="Kikuta A."/>
            <person name="Kobayashi H."/>
            <person name="Kobayashi N."/>
            <person name="Machita K."/>
            <person name="Maehara T."/>
            <person name="Masukawa M."/>
            <person name="Mizubayashi T."/>
            <person name="Mukai Y."/>
            <person name="Nagasaki H."/>
            <person name="Nagata Y."/>
            <person name="Naito S."/>
            <person name="Nakashima M."/>
            <person name="Nakama Y."/>
            <person name="Nakamichi Y."/>
            <person name="Nakamura M."/>
            <person name="Meguro A."/>
            <person name="Negishi M."/>
            <person name="Ohta I."/>
            <person name="Ohta T."/>
            <person name="Okamoto M."/>
            <person name="Ono N."/>
            <person name="Saji S."/>
            <person name="Sakaguchi M."/>
            <person name="Sakai K."/>
            <person name="Shibata M."/>
            <person name="Shimokawa T."/>
            <person name="Song J."/>
            <person name="Takazaki Y."/>
            <person name="Terasawa K."/>
            <person name="Tsugane M."/>
            <person name="Tsuji K."/>
            <person name="Ueda S."/>
            <person name="Waki K."/>
            <person name="Yamagata H."/>
            <person name="Yamamoto M."/>
            <person name="Yamamoto S."/>
            <person name="Yamane H."/>
            <person name="Yoshiki S."/>
            <person name="Yoshihara R."/>
            <person name="Yukawa K."/>
            <person name="Zhong H."/>
            <person name="Yano M."/>
            <person name="Yuan Q."/>
            <person name="Ouyang S."/>
            <person name="Liu J."/>
            <person name="Jones K.M."/>
            <person name="Gansberger K."/>
            <person name="Moffat K."/>
            <person name="Hill J."/>
            <person name="Bera J."/>
            <person name="Fadrosh D."/>
            <person name="Jin S."/>
            <person name="Johri S."/>
            <person name="Kim M."/>
            <person name="Overton L."/>
            <person name="Reardon M."/>
            <person name="Tsitrin T."/>
            <person name="Vuong H."/>
            <person name="Weaver B."/>
            <person name="Ciecko A."/>
            <person name="Tallon L."/>
            <person name="Jackson J."/>
            <person name="Pai G."/>
            <person name="Aken S.V."/>
            <person name="Utterback T."/>
            <person name="Reidmuller S."/>
            <person name="Feldblyum T."/>
            <person name="Hsiao J."/>
            <person name="Zismann V."/>
            <person name="Iobst S."/>
            <person name="de Vazeille A.R."/>
            <person name="Buell C.R."/>
            <person name="Ying K."/>
            <person name="Li Y."/>
            <person name="Lu T."/>
            <person name="Huang Y."/>
            <person name="Zhao Q."/>
            <person name="Feng Q."/>
            <person name="Zhang L."/>
            <person name="Zhu J."/>
            <person name="Weng Q."/>
            <person name="Mu J."/>
            <person name="Lu Y."/>
            <person name="Fan D."/>
            <person name="Liu Y."/>
            <person name="Guan J."/>
            <person name="Zhang Y."/>
            <person name="Yu S."/>
            <person name="Liu X."/>
            <person name="Zhang Y."/>
            <person name="Hong G."/>
            <person name="Han B."/>
            <person name="Choisne N."/>
            <person name="Demange N."/>
            <person name="Orjeda G."/>
            <person name="Samain S."/>
            <person name="Cattolico L."/>
            <person name="Pelletier E."/>
            <person name="Couloux A."/>
            <person name="Segurens B."/>
            <person name="Wincker P."/>
            <person name="D'Hont A."/>
            <person name="Scarpelli C."/>
            <person name="Weissenbach J."/>
            <person name="Salanoubat M."/>
            <person name="Quetier F."/>
            <person name="Yu Y."/>
            <person name="Kim H.R."/>
            <person name="Rambo T."/>
            <person name="Currie J."/>
            <person name="Collura K."/>
            <person name="Luo M."/>
            <person name="Yang T."/>
            <person name="Ammiraju J.S.S."/>
            <person name="Engler F."/>
            <person name="Soderlund C."/>
            <person name="Wing R.A."/>
            <person name="Palmer L.E."/>
            <person name="de la Bastide M."/>
            <person name="Spiegel L."/>
            <person name="Nascimento L."/>
            <person name="Zutavern T."/>
            <person name="O'Shaughnessy A."/>
            <person name="Dike S."/>
            <person name="Dedhia N."/>
            <person name="Preston R."/>
            <person name="Balija V."/>
            <person name="McCombie W.R."/>
            <person name="Chow T."/>
            <person name="Chen H."/>
            <person name="Chung M."/>
            <person name="Chen C."/>
            <person name="Shaw J."/>
            <person name="Wu H."/>
            <person name="Hsiao K."/>
            <person name="Chao Y."/>
            <person name="Chu M."/>
            <person name="Cheng C."/>
            <person name="Hour A."/>
            <person name="Lee P."/>
            <person name="Lin S."/>
            <person name="Lin Y."/>
            <person name="Liou J."/>
            <person name="Liu S."/>
            <person name="Hsing Y."/>
            <person name="Raghuvanshi S."/>
            <person name="Mohanty A."/>
            <person name="Bharti A.K."/>
            <person name="Gaur A."/>
            <person name="Gupta V."/>
            <person name="Kumar D."/>
            <person name="Ravi V."/>
            <person name="Vij S."/>
            <person name="Kapur A."/>
            <person name="Khurana P."/>
            <person name="Khurana P."/>
            <person name="Khurana J.P."/>
            <person name="Tyagi A.K."/>
            <person name="Gaikwad K."/>
            <person name="Singh A."/>
            <person name="Dalal V."/>
            <person name="Srivastava S."/>
            <person name="Dixit A."/>
            <person name="Pal A.K."/>
            <person name="Ghazi I.A."/>
            <person name="Yadav M."/>
            <person name="Pandit A."/>
            <person name="Bhargava A."/>
            <person name="Sureshbabu K."/>
            <person name="Batra K."/>
            <person name="Sharma T.R."/>
            <person name="Mohapatra T."/>
            <person name="Singh N.K."/>
            <person name="Messing J."/>
            <person name="Nelson A.B."/>
            <person name="Fuks G."/>
            <person name="Kavchok S."/>
            <person name="Keizer G."/>
            <person name="Linton E."/>
            <person name="Llaca V."/>
            <person name="Song R."/>
            <person name="Tanyolac B."/>
            <person name="Young S."/>
            <person name="Ho-Il K."/>
            <person name="Hahn J.H."/>
            <person name="Sangsakoo G."/>
            <person name="Vanavichit A."/>
            <person name="de Mattos Luiz.A.T."/>
            <person name="Zimmer P.D."/>
            <person name="Malone G."/>
            <person name="Dellagostin O."/>
            <person name="de Oliveira A.C."/>
            <person name="Bevan M."/>
            <person name="Bancroft I."/>
            <person name="Minx P."/>
            <person name="Cordum H."/>
            <person name="Wilson R."/>
            <person name="Cheng Z."/>
            <person name="Jin W."/>
            <person name="Jiang J."/>
            <person name="Leong S.A."/>
            <person name="Iwama H."/>
            <person name="Gojobori T."/>
            <person name="Itoh T."/>
            <person name="Niimura Y."/>
            <person name="Fujii Y."/>
            <person name="Habara T."/>
            <person name="Sakai H."/>
            <person name="Sato Y."/>
            <person name="Wilson G."/>
            <person name="Kumar K."/>
            <person name="McCouch S."/>
            <person name="Juretic N."/>
            <person name="Hoen D."/>
            <person name="Wright S."/>
            <person name="Bruskiewich R."/>
            <person name="Bureau T."/>
            <person name="Miyao A."/>
            <person name="Hirochika H."/>
            <person name="Nishikawa T."/>
            <person name="Kadowaki K."/>
            <person name="Sugiura M."/>
            <person name="Burr B."/>
            <person name="Sasaki T."/>
        </authorList>
    </citation>
    <scope>NUCLEOTIDE SEQUENCE [LARGE SCALE GENOMIC DNA]</scope>
    <source>
        <strain evidence="3">cv. Nipponbare</strain>
    </source>
</reference>
<dbReference type="AlphaFoldDB" id="Q8H4G7"/>
<organism evidence="2 3">
    <name type="scientific">Oryza sativa subsp. japonica</name>
    <name type="common">Rice</name>
    <dbReference type="NCBI Taxonomy" id="39947"/>
    <lineage>
        <taxon>Eukaryota</taxon>
        <taxon>Viridiplantae</taxon>
        <taxon>Streptophyta</taxon>
        <taxon>Embryophyta</taxon>
        <taxon>Tracheophyta</taxon>
        <taxon>Spermatophyta</taxon>
        <taxon>Magnoliopsida</taxon>
        <taxon>Liliopsida</taxon>
        <taxon>Poales</taxon>
        <taxon>Poaceae</taxon>
        <taxon>BOP clade</taxon>
        <taxon>Oryzoideae</taxon>
        <taxon>Oryzeae</taxon>
        <taxon>Oryzinae</taxon>
        <taxon>Oryza</taxon>
        <taxon>Oryza sativa</taxon>
    </lineage>
</organism>
<feature type="compositionally biased region" description="Basic and acidic residues" evidence="1">
    <location>
        <begin position="64"/>
        <end position="74"/>
    </location>
</feature>
<feature type="compositionally biased region" description="Basic and acidic residues" evidence="1">
    <location>
        <begin position="1"/>
        <end position="12"/>
    </location>
</feature>
<protein>
    <submittedName>
        <fullName evidence="2">Uncharacterized protein</fullName>
    </submittedName>
</protein>
<reference evidence="3" key="2">
    <citation type="journal article" date="2008" name="Nucleic Acids Res.">
        <title>The rice annotation project database (RAP-DB): 2008 update.</title>
        <authorList>
            <consortium name="The rice annotation project (RAP)"/>
        </authorList>
    </citation>
    <scope>GENOME REANNOTATION</scope>
    <source>
        <strain evidence="3">cv. Nipponbare</strain>
    </source>
</reference>
<feature type="region of interest" description="Disordered" evidence="1">
    <location>
        <begin position="43"/>
        <end position="88"/>
    </location>
</feature>
<evidence type="ECO:0000313" key="2">
    <source>
        <dbReference type="EMBL" id="BAC21423.1"/>
    </source>
</evidence>
<evidence type="ECO:0000313" key="3">
    <source>
        <dbReference type="Proteomes" id="UP000000763"/>
    </source>
</evidence>
<proteinExistence type="predicted"/>
<name>Q8H4G7_ORYSJ</name>